<proteinExistence type="predicted"/>
<evidence type="ECO:0008006" key="4">
    <source>
        <dbReference type="Google" id="ProtNLM"/>
    </source>
</evidence>
<feature type="transmembrane region" description="Helical" evidence="1">
    <location>
        <begin position="220"/>
        <end position="238"/>
    </location>
</feature>
<dbReference type="Proteomes" id="UP000002072">
    <property type="component" value="Chromosome"/>
</dbReference>
<dbReference type="OrthoDB" id="95691at2"/>
<gene>
    <name evidence="2" type="ordered locus">Smon_0137</name>
</gene>
<feature type="transmembrane region" description="Helical" evidence="1">
    <location>
        <begin position="47"/>
        <end position="66"/>
    </location>
</feature>
<keyword evidence="1" id="KW-0812">Transmembrane</keyword>
<feature type="transmembrane region" description="Helical" evidence="1">
    <location>
        <begin position="100"/>
        <end position="126"/>
    </location>
</feature>
<sequence>MDKYIELIKIGIKKILSYRGLITLIIIKNYIYIFLQYSLWNSIKENSIVNVNLTNILIYFIIIKGLDSTNFDLSQTISHDVKNGDIVNILAKPIEIEKYYFFDILGGTIAKVIAILFPNILISLILTRNFEILFILKIFFIIIGSYLLNFVIELIFGTLSFFTQNIWGIESLKLVFILMLSGSFFPIEYYPLWLIKIIDYTPFVYIYGKVAEFMIYKNDFVKILFFQIFFTLSLFYIYKLILKVCLKKISINGG</sequence>
<evidence type="ECO:0000313" key="3">
    <source>
        <dbReference type="Proteomes" id="UP000002072"/>
    </source>
</evidence>
<feature type="transmembrane region" description="Helical" evidence="1">
    <location>
        <begin position="132"/>
        <end position="162"/>
    </location>
</feature>
<feature type="transmembrane region" description="Helical" evidence="1">
    <location>
        <begin position="16"/>
        <end position="35"/>
    </location>
</feature>
<dbReference type="GeneID" id="29672860"/>
<protein>
    <recommendedName>
        <fullName evidence="4">ABC-2 type transporter</fullName>
    </recommendedName>
</protein>
<evidence type="ECO:0000256" key="1">
    <source>
        <dbReference type="SAM" id="Phobius"/>
    </source>
</evidence>
<dbReference type="STRING" id="519441.Smon_0137"/>
<accession>D1AWF4</accession>
<organism evidence="2 3">
    <name type="scientific">Streptobacillus moniliformis (strain ATCC 14647 / DSM 12112 / NCTC 10651 / 9901)</name>
    <dbReference type="NCBI Taxonomy" id="519441"/>
    <lineage>
        <taxon>Bacteria</taxon>
        <taxon>Fusobacteriati</taxon>
        <taxon>Fusobacteriota</taxon>
        <taxon>Fusobacteriia</taxon>
        <taxon>Fusobacteriales</taxon>
        <taxon>Leptotrichiaceae</taxon>
        <taxon>Streptobacillus</taxon>
    </lineage>
</organism>
<dbReference type="PANTHER" id="PTHR36832:SF1">
    <property type="entry name" value="SLR1174 PROTEIN"/>
    <property type="match status" value="1"/>
</dbReference>
<name>D1AWF4_STRM9</name>
<dbReference type="eggNOG" id="COG4587">
    <property type="taxonomic scope" value="Bacteria"/>
</dbReference>
<keyword evidence="3" id="KW-1185">Reference proteome</keyword>
<evidence type="ECO:0000313" key="2">
    <source>
        <dbReference type="EMBL" id="ACZ00630.1"/>
    </source>
</evidence>
<feature type="transmembrane region" description="Helical" evidence="1">
    <location>
        <begin position="174"/>
        <end position="195"/>
    </location>
</feature>
<dbReference type="KEGG" id="smf:Smon_0137"/>
<keyword evidence="1" id="KW-1133">Transmembrane helix</keyword>
<dbReference type="EMBL" id="CP001779">
    <property type="protein sequence ID" value="ACZ00630.1"/>
    <property type="molecule type" value="Genomic_DNA"/>
</dbReference>
<dbReference type="RefSeq" id="WP_012858188.1">
    <property type="nucleotide sequence ID" value="NC_013515.1"/>
</dbReference>
<dbReference type="AlphaFoldDB" id="D1AWF4"/>
<dbReference type="PANTHER" id="PTHR36832">
    <property type="entry name" value="SLR1174 PROTEIN-RELATED"/>
    <property type="match status" value="1"/>
</dbReference>
<keyword evidence="1" id="KW-0472">Membrane</keyword>
<dbReference type="HOGENOM" id="CLU_084465_0_0_0"/>
<reference evidence="2 3" key="1">
    <citation type="journal article" date="2009" name="Stand. Genomic Sci.">
        <title>Complete genome sequence of Streptobacillus moniliformis type strain (9901T).</title>
        <authorList>
            <person name="Nolan M."/>
            <person name="Gronow S."/>
            <person name="Lapidus A."/>
            <person name="Ivanova N."/>
            <person name="Copeland A."/>
            <person name="Lucas S."/>
            <person name="Del Rio T.G."/>
            <person name="Chen F."/>
            <person name="Tice H."/>
            <person name="Pitluck S."/>
            <person name="Cheng J.F."/>
            <person name="Sims D."/>
            <person name="Meincke L."/>
            <person name="Bruce D."/>
            <person name="Goodwin L."/>
            <person name="Brettin T."/>
            <person name="Han C."/>
            <person name="Detter J.C."/>
            <person name="Ovchinikova G."/>
            <person name="Pati A."/>
            <person name="Mavromatis K."/>
            <person name="Mikhailova N."/>
            <person name="Chen A."/>
            <person name="Palaniappan K."/>
            <person name="Land M."/>
            <person name="Hauser L."/>
            <person name="Chang Y.J."/>
            <person name="Jeffries C.D."/>
            <person name="Rohde M."/>
            <person name="Sproer C."/>
            <person name="Goker M."/>
            <person name="Bristow J."/>
            <person name="Eisen J.A."/>
            <person name="Markowitz V."/>
            <person name="Hugenholtz P."/>
            <person name="Kyrpides N.C."/>
            <person name="Klenk H.P."/>
            <person name="Chain P."/>
        </authorList>
    </citation>
    <scope>NUCLEOTIDE SEQUENCE [LARGE SCALE GENOMIC DNA]</scope>
    <source>
        <strain evidence="3">ATCC 14647 / DSM 12112 / NCTC 10651 / 9901</strain>
    </source>
</reference>